<evidence type="ECO:0000256" key="1">
    <source>
        <dbReference type="SAM" id="MobiDB-lite"/>
    </source>
</evidence>
<dbReference type="InterPro" id="IPR036179">
    <property type="entry name" value="Ig-like_dom_sf"/>
</dbReference>
<gene>
    <name evidence="3" type="ORF">GBAR_LOCUS25049</name>
</gene>
<organism evidence="3 4">
    <name type="scientific">Geodia barretti</name>
    <name type="common">Barrett's horny sponge</name>
    <dbReference type="NCBI Taxonomy" id="519541"/>
    <lineage>
        <taxon>Eukaryota</taxon>
        <taxon>Metazoa</taxon>
        <taxon>Porifera</taxon>
        <taxon>Demospongiae</taxon>
        <taxon>Heteroscleromorpha</taxon>
        <taxon>Tetractinellida</taxon>
        <taxon>Astrophorina</taxon>
        <taxon>Geodiidae</taxon>
        <taxon>Geodia</taxon>
    </lineage>
</organism>
<keyword evidence="4" id="KW-1185">Reference proteome</keyword>
<proteinExistence type="predicted"/>
<feature type="domain" description="Ig-like" evidence="2">
    <location>
        <begin position="113"/>
        <end position="190"/>
    </location>
</feature>
<dbReference type="SUPFAM" id="SSF48726">
    <property type="entry name" value="Immunoglobulin"/>
    <property type="match status" value="1"/>
</dbReference>
<reference evidence="3" key="1">
    <citation type="submission" date="2023-03" db="EMBL/GenBank/DDBJ databases">
        <authorList>
            <person name="Steffen K."/>
            <person name="Cardenas P."/>
        </authorList>
    </citation>
    <scope>NUCLEOTIDE SEQUENCE</scope>
</reference>
<name>A0AA35TC56_GEOBA</name>
<dbReference type="Gene3D" id="2.60.40.10">
    <property type="entry name" value="Immunoglobulins"/>
    <property type="match status" value="1"/>
</dbReference>
<evidence type="ECO:0000313" key="3">
    <source>
        <dbReference type="EMBL" id="CAI8045254.1"/>
    </source>
</evidence>
<accession>A0AA35TC56</accession>
<comment type="caution">
    <text evidence="3">The sequence shown here is derived from an EMBL/GenBank/DDBJ whole genome shotgun (WGS) entry which is preliminary data.</text>
</comment>
<feature type="non-terminal residue" evidence="3">
    <location>
        <position position="1"/>
    </location>
</feature>
<protein>
    <recommendedName>
        <fullName evidence="2">Ig-like domain-containing protein</fullName>
    </recommendedName>
</protein>
<evidence type="ECO:0000259" key="2">
    <source>
        <dbReference type="PROSITE" id="PS50835"/>
    </source>
</evidence>
<sequence>SAVYLASRVCSGVNSSAEEPVLATVLPVYCTPATEKSPQSMQLSAMRLQLRLLLWTVLLLPALLGRCCAQVDCEKRSSYTNCVSEINGLGSKGVDESLNCDDSGSEVIYVPMGSEETLVCQILRDVEVDFSGGWNFYPSNGSAMVSNVQANHSRISAETDRLTITNIQPEDEGLYACVAREGDDVQRTVIAGCIIVHGTAQSYDDSTENIIALSGEDVILPTAVVFENAGHCGVNPEYTQARLRYEPDQIVLFHCMKMPCLENSATHSYNFSALGNVTLHPPVNPGPYFMALIQMCPSPVLRMTYNVNVVGSAIQTSRLASKLGSNSSVRSQTSVPSPSKGPTAPRPGECKSKFESIVV</sequence>
<evidence type="ECO:0000313" key="4">
    <source>
        <dbReference type="Proteomes" id="UP001174909"/>
    </source>
</evidence>
<feature type="compositionally biased region" description="Polar residues" evidence="1">
    <location>
        <begin position="321"/>
        <end position="337"/>
    </location>
</feature>
<dbReference type="InterPro" id="IPR013783">
    <property type="entry name" value="Ig-like_fold"/>
</dbReference>
<dbReference type="SMART" id="SM00409">
    <property type="entry name" value="IG"/>
    <property type="match status" value="1"/>
</dbReference>
<dbReference type="InterPro" id="IPR007110">
    <property type="entry name" value="Ig-like_dom"/>
</dbReference>
<feature type="region of interest" description="Disordered" evidence="1">
    <location>
        <begin position="321"/>
        <end position="351"/>
    </location>
</feature>
<dbReference type="EMBL" id="CASHTH010003461">
    <property type="protein sequence ID" value="CAI8045254.1"/>
    <property type="molecule type" value="Genomic_DNA"/>
</dbReference>
<dbReference type="AlphaFoldDB" id="A0AA35TC56"/>
<dbReference type="InterPro" id="IPR003599">
    <property type="entry name" value="Ig_sub"/>
</dbReference>
<dbReference type="Proteomes" id="UP001174909">
    <property type="component" value="Unassembled WGS sequence"/>
</dbReference>
<dbReference type="PROSITE" id="PS50835">
    <property type="entry name" value="IG_LIKE"/>
    <property type="match status" value="1"/>
</dbReference>